<accession>A0A649VME6</accession>
<sequence length="1630" mass="168173">MTAGGGEWAESSVDVTLNWDNVEGELRDRLERASAQAAREVRKNFAKLEVATRQSFDRMATGFTKAMGKIDTAAARHSSSVQKSWAVALTRMMAATDAATSRIKQSLDEIPKNLAIRIAVTHTGMEPTDIRRLTTALTRLQQVGNVDALVSVQMVGASTADVTAMASALRRLNRVGDNVNLVINVTVNGMAEVERLNLLLRSLPRRTSTRVDVDANSAVRAAKSIGGLGGSVLGVMGTFAKWTSIAGAATIALGGMMPVVAALGAALASAAVAGAGAFAAGMGAMLVAVAALKTAFAGVGDALKSAFDPADAEKFNEALAKLSPQAQKSVLAMQSLGKEFKSVVGLKVQDAMFSGLAPQIEQLQKLLGPVRDAMLTVVDGFNEGAKSALGFVNSVRGATVVKTFLAESSNIAGNFGSALGNIVPGILAIGAGSAQVFGPMTNGIAGAARSLSEFLVRAQETGQMQAFFQRAVDVARQLGAVLGELGGIIGGVFRAASAAGDGQFLGSLMTSLESINAWVNGPGAGALQSFFASTAQAMGVVMPILLQVAGIIGGQVAPALAGLITAIGPAVSELVANIGQGIAALAPAMGPLGAAISAIASALGPVMPVLGQLIATFVQLAGPIIGALAQALGPVLVTVGNSLITILQALMPAVQPLSDLFVALGPVIAQLASMLGGMLGAALQVLVPVVVLLANALTAVMPVVLGILQMLQPFTTAIGALAAGVLVAYGAFKVFKMVQTIIAAVRIAWLLLNLAFIASPIGAIITAIAALAAGLYLFFTKTEVGRQLWDKIWNSIKATFSVVWNAIKAAWDAVYPYIEAGFRALGATAQWLWNNAIGPAFRFIGGAIQLAWTVIKVAFQAWVAYIKLIGSIVMWLWNNAVMPAFDAIKGIISAAWGFISQKFAEFKLGLQVLGGFFGDLARTINEKVTQARDWVVEKFTAVVDFFRNLPGKIKQFASAIWEPIRESARTVFNAIANLWNNTVGKLSFRAPDWVPGLGGKGFDVPDIPLMRTGGRVHGPGTGTSDSILARISNGEFIEPAAAVTPATLPLLEAIRGGWQPPRGLFEAMVPGFAEGGLAAGREPYGLPVGTNISYGQSDRFPPWVREIEQRFGVKASTYAGHQEKSGKNKGIDWSGPVPAMQRLAEYFRSIKGDLEQVIWMNPNTGERIGVADGQLVGPGTSQPGYYAADWSGHQDHVHTRQSYSLGGTPQGTKGIDDTPGGAAGASLGGSPGGSSSTPIGSGIGSSSGGSSSWGNSGGGSKFNSADEASKANVVPVWVENWPATIGGGGGGLGAAPMGVDAGLGGGAPAAAAPAGGSAVPAGAGIGKLTRGSSKQEVGEAIYWEARKRGYSHEDAVKLISTGLQESGLRPDAIGGGGAWHGIYQQDTSYPGRDDPNKNIAAFFDRMDTKRKGPGASKDMWKNIFWLQQAPGISSAESAYSGGRQAYLTEIQSQQAEARRIADAAAAKAPKPAAPAPSSTTTTTTTSTTATPPPDLGGGTPPTTPAPPPAAAPSTTPGAGTTAGSGSSSMPFGKARADTWAREQDFGKQARDWALGAINEEVGGLLAPIGADALFKQAVDGLIKYLDSQPKPAPATVKYADTVNNYGTSGKDNRDKMLEGMTAVTETYRQG</sequence>
<dbReference type="EMBL" id="MN586028">
    <property type="protein sequence ID" value="QGJ93586.1"/>
    <property type="molecule type" value="Genomic_DNA"/>
</dbReference>
<keyword evidence="2" id="KW-0812">Transmembrane</keyword>
<feature type="region of interest" description="Disordered" evidence="1">
    <location>
        <begin position="1458"/>
        <end position="1537"/>
    </location>
</feature>
<name>A0A649VME6_9CAUD</name>
<dbReference type="GeneID" id="63026970"/>
<evidence type="ECO:0000256" key="2">
    <source>
        <dbReference type="SAM" id="Phobius"/>
    </source>
</evidence>
<feature type="transmembrane region" description="Helical" evidence="2">
    <location>
        <begin position="582"/>
        <end position="603"/>
    </location>
</feature>
<protein>
    <submittedName>
        <fullName evidence="3">Tape measure protein</fullName>
    </submittedName>
</protein>
<reference evidence="3 4" key="1">
    <citation type="submission" date="2019-10" db="EMBL/GenBank/DDBJ databases">
        <authorList>
            <person name="Hernandez-Flores M.J."/>
            <person name="Aleman-Lozada M."/>
            <person name="Aponte-Olivieri F."/>
            <person name="Cruz-Velazquez M.A."/>
            <person name="Diaz-Melendez B.J."/>
            <person name="Jana-Martinez N.E."/>
            <person name="Medina-Santiago V."/>
            <person name="Mercado-Mulero C."/>
            <person name="Herrera-DelValle R.J."/>
            <person name="Ocasio-Caldero C.E."/>
            <person name="Silva-Martinez J.O."/>
            <person name="Fernandez-Martinez M."/>
            <person name="Vazquez E."/>
            <person name="Rubin M.R."/>
            <person name="Fryberger R.B."/>
            <person name="Garlena R.A."/>
            <person name="Russell D.A."/>
            <person name="Pope W.H."/>
            <person name="Jacobs-Sera D."/>
            <person name="Hatfull G.F."/>
        </authorList>
    </citation>
    <scope>NUCLEOTIDE SEQUENCE [LARGE SCALE GENOMIC DNA]</scope>
</reference>
<feature type="compositionally biased region" description="Gly residues" evidence="1">
    <location>
        <begin position="1221"/>
        <end position="1232"/>
    </location>
</feature>
<feature type="transmembrane region" description="Helical" evidence="2">
    <location>
        <begin position="635"/>
        <end position="654"/>
    </location>
</feature>
<feature type="compositionally biased region" description="Low complexity" evidence="1">
    <location>
        <begin position="1462"/>
        <end position="1489"/>
    </location>
</feature>
<feature type="transmembrane region" description="Helical" evidence="2">
    <location>
        <begin position="686"/>
        <end position="708"/>
    </location>
</feature>
<dbReference type="KEGG" id="vg:63026970"/>
<dbReference type="RefSeq" id="YP_010002420.1">
    <property type="nucleotide sequence ID" value="NC_053244.1"/>
</dbReference>
<evidence type="ECO:0000313" key="3">
    <source>
        <dbReference type="EMBL" id="QGJ93586.1"/>
    </source>
</evidence>
<feature type="compositionally biased region" description="Low complexity" evidence="1">
    <location>
        <begin position="1511"/>
        <end position="1528"/>
    </location>
</feature>
<feature type="compositionally biased region" description="Pro residues" evidence="1">
    <location>
        <begin position="1501"/>
        <end position="1510"/>
    </location>
</feature>
<keyword evidence="4" id="KW-1185">Reference proteome</keyword>
<feature type="region of interest" description="Disordered" evidence="1">
    <location>
        <begin position="1197"/>
        <end position="1265"/>
    </location>
</feature>
<organism evidence="3 4">
    <name type="scientific">Gordonia phage MelBins</name>
    <dbReference type="NCBI Taxonomy" id="2656540"/>
    <lineage>
        <taxon>Viruses</taxon>
        <taxon>Duplodnaviria</taxon>
        <taxon>Heunggongvirae</taxon>
        <taxon>Uroviricota</taxon>
        <taxon>Caudoviricetes</taxon>
        <taxon>Stackebrandtviridae</taxon>
        <taxon>Schenleyvirinae</taxon>
        <taxon>Leonardvirus</taxon>
        <taxon>Leonardvirus melbins</taxon>
    </lineage>
</organism>
<gene>
    <name evidence="3" type="primary">32</name>
    <name evidence="3" type="ORF">SEA_MELBINS_32</name>
</gene>
<feature type="transmembrane region" description="Helical" evidence="2">
    <location>
        <begin position="660"/>
        <end position="679"/>
    </location>
</feature>
<evidence type="ECO:0000256" key="1">
    <source>
        <dbReference type="SAM" id="MobiDB-lite"/>
    </source>
</evidence>
<feature type="transmembrane region" description="Helical" evidence="2">
    <location>
        <begin position="245"/>
        <end position="265"/>
    </location>
</feature>
<feature type="transmembrane region" description="Helical" evidence="2">
    <location>
        <begin position="271"/>
        <end position="292"/>
    </location>
</feature>
<feature type="transmembrane region" description="Helical" evidence="2">
    <location>
        <begin position="714"/>
        <end position="735"/>
    </location>
</feature>
<evidence type="ECO:0000313" key="4">
    <source>
        <dbReference type="Proteomes" id="UP000425543"/>
    </source>
</evidence>
<feature type="compositionally biased region" description="Polar residues" evidence="1">
    <location>
        <begin position="1200"/>
        <end position="1211"/>
    </location>
</feature>
<keyword evidence="2" id="KW-0472">Membrane</keyword>
<proteinExistence type="predicted"/>
<feature type="transmembrane region" description="Helical" evidence="2">
    <location>
        <begin position="747"/>
        <end position="779"/>
    </location>
</feature>
<dbReference type="Proteomes" id="UP000425543">
    <property type="component" value="Segment"/>
</dbReference>
<keyword evidence="2" id="KW-1133">Transmembrane helix</keyword>